<evidence type="ECO:0000313" key="2">
    <source>
        <dbReference type="EMBL" id="TYH28542.1"/>
    </source>
</evidence>
<proteinExistence type="predicted"/>
<evidence type="ECO:0000256" key="1">
    <source>
        <dbReference type="SAM" id="MobiDB-lite"/>
    </source>
</evidence>
<keyword evidence="3" id="KW-1185">Reference proteome</keyword>
<reference evidence="2 3" key="1">
    <citation type="submission" date="2019-06" db="EMBL/GenBank/DDBJ databases">
        <title>WGS assembly of Gossypium darwinii.</title>
        <authorList>
            <person name="Chen Z.J."/>
            <person name="Sreedasyam A."/>
            <person name="Ando A."/>
            <person name="Song Q."/>
            <person name="De L."/>
            <person name="Hulse-Kemp A."/>
            <person name="Ding M."/>
            <person name="Ye W."/>
            <person name="Kirkbride R."/>
            <person name="Jenkins J."/>
            <person name="Plott C."/>
            <person name="Lovell J."/>
            <person name="Lin Y.-M."/>
            <person name="Vaughn R."/>
            <person name="Liu B."/>
            <person name="Li W."/>
            <person name="Simpson S."/>
            <person name="Scheffler B."/>
            <person name="Saski C."/>
            <person name="Grover C."/>
            <person name="Hu G."/>
            <person name="Conover J."/>
            <person name="Carlson J."/>
            <person name="Shu S."/>
            <person name="Boston L."/>
            <person name="Williams M."/>
            <person name="Peterson D."/>
            <person name="Mcgee K."/>
            <person name="Jones D."/>
            <person name="Wendel J."/>
            <person name="Stelly D."/>
            <person name="Grimwood J."/>
            <person name="Schmutz J."/>
        </authorList>
    </citation>
    <scope>NUCLEOTIDE SEQUENCE [LARGE SCALE GENOMIC DNA]</scope>
    <source>
        <strain evidence="2">1808015.09</strain>
    </source>
</reference>
<organism evidence="2 3">
    <name type="scientific">Gossypium darwinii</name>
    <name type="common">Darwin's cotton</name>
    <name type="synonym">Gossypium barbadense var. darwinii</name>
    <dbReference type="NCBI Taxonomy" id="34276"/>
    <lineage>
        <taxon>Eukaryota</taxon>
        <taxon>Viridiplantae</taxon>
        <taxon>Streptophyta</taxon>
        <taxon>Embryophyta</taxon>
        <taxon>Tracheophyta</taxon>
        <taxon>Spermatophyta</taxon>
        <taxon>Magnoliopsida</taxon>
        <taxon>eudicotyledons</taxon>
        <taxon>Gunneridae</taxon>
        <taxon>Pentapetalae</taxon>
        <taxon>rosids</taxon>
        <taxon>malvids</taxon>
        <taxon>Malvales</taxon>
        <taxon>Malvaceae</taxon>
        <taxon>Malvoideae</taxon>
        <taxon>Gossypium</taxon>
    </lineage>
</organism>
<protein>
    <submittedName>
        <fullName evidence="2">Uncharacterized protein</fullName>
    </submittedName>
</protein>
<feature type="compositionally biased region" description="Basic and acidic residues" evidence="1">
    <location>
        <begin position="81"/>
        <end position="93"/>
    </location>
</feature>
<gene>
    <name evidence="2" type="ORF">ES288_A02G151600v1</name>
</gene>
<accession>A0A5D2HEG3</accession>
<feature type="region of interest" description="Disordered" evidence="1">
    <location>
        <begin position="81"/>
        <end position="105"/>
    </location>
</feature>
<name>A0A5D2HEG3_GOSDA</name>
<evidence type="ECO:0000313" key="3">
    <source>
        <dbReference type="Proteomes" id="UP000323506"/>
    </source>
</evidence>
<dbReference type="Proteomes" id="UP000323506">
    <property type="component" value="Chromosome A02"/>
</dbReference>
<dbReference type="AlphaFoldDB" id="A0A5D2HEG3"/>
<dbReference type="EMBL" id="CM017689">
    <property type="protein sequence ID" value="TYH28542.1"/>
    <property type="molecule type" value="Genomic_DNA"/>
</dbReference>
<sequence>MEALLSQFTFLSDQALQGNKNFDPSAIEDLMKLFEIESYKAWAALELEEEKQVKRAEITMQQAEDYFDSVMETAVDKFRQSQLSEGRKNRDGGGYDEQSGSADVS</sequence>
<dbReference type="PANTHER" id="PTHR37707">
    <property type="entry name" value="MATERNAL EFFECT EMBRYO ARREST 9"/>
    <property type="match status" value="1"/>
</dbReference>
<dbReference type="PANTHER" id="PTHR37707:SF1">
    <property type="entry name" value="MATERNAL EFFECT EMBRYO ARREST 9"/>
    <property type="match status" value="1"/>
</dbReference>